<feature type="region of interest" description="Disordered" evidence="16">
    <location>
        <begin position="457"/>
        <end position="509"/>
    </location>
</feature>
<dbReference type="PANTHER" id="PTHR24345:SF91">
    <property type="entry name" value="SERINE_THREONINE-PROTEIN KINASE PLK4"/>
    <property type="match status" value="1"/>
</dbReference>
<dbReference type="PROSITE" id="PS50078">
    <property type="entry name" value="POLO_BOX"/>
    <property type="match status" value="1"/>
</dbReference>
<dbReference type="Gene3D" id="2.40.50.930">
    <property type="match status" value="1"/>
</dbReference>
<evidence type="ECO:0000256" key="13">
    <source>
        <dbReference type="ARBA" id="ARBA00047802"/>
    </source>
</evidence>
<evidence type="ECO:0000256" key="4">
    <source>
        <dbReference type="ARBA" id="ARBA00022490"/>
    </source>
</evidence>
<dbReference type="InterPro" id="IPR033696">
    <property type="entry name" value="POLO_box_Plk4_C"/>
</dbReference>
<dbReference type="GO" id="GO:0004674">
    <property type="term" value="F:protein serine/threonine kinase activity"/>
    <property type="evidence" value="ECO:0007669"/>
    <property type="project" value="UniProtKB-KW"/>
</dbReference>
<dbReference type="Pfam" id="PF00069">
    <property type="entry name" value="Pkinase"/>
    <property type="match status" value="1"/>
</dbReference>
<keyword evidence="4" id="KW-0963">Cytoplasm</keyword>
<dbReference type="InterPro" id="IPR011009">
    <property type="entry name" value="Kinase-like_dom_sf"/>
</dbReference>
<protein>
    <recommendedName>
        <fullName evidence="3">Serine/threonine-protein kinase PLK4</fullName>
        <ecNumber evidence="2">2.7.11.21</ecNumber>
    </recommendedName>
    <alternativeName>
        <fullName evidence="12">Polo-like kinase 4</fullName>
    </alternativeName>
</protein>
<dbReference type="InterPro" id="IPR017441">
    <property type="entry name" value="Protein_kinase_ATP_BS"/>
</dbReference>
<dbReference type="Gene3D" id="3.30.1120.130">
    <property type="match status" value="1"/>
</dbReference>
<feature type="compositionally biased region" description="Basic and acidic residues" evidence="16">
    <location>
        <begin position="482"/>
        <end position="491"/>
    </location>
</feature>
<dbReference type="SUPFAM" id="SSF56112">
    <property type="entry name" value="Protein kinase-like (PK-like)"/>
    <property type="match status" value="1"/>
</dbReference>
<evidence type="ECO:0000256" key="3">
    <source>
        <dbReference type="ARBA" id="ARBA00020245"/>
    </source>
</evidence>
<feature type="domain" description="Protein kinase" evidence="17">
    <location>
        <begin position="16"/>
        <end position="269"/>
    </location>
</feature>
<keyword evidence="6" id="KW-0808">Transferase</keyword>
<feature type="domain" description="Cryptic POLO box 1 (CPB1)" evidence="19">
    <location>
        <begin position="499"/>
        <end position="613"/>
    </location>
</feature>
<dbReference type="InterPro" id="IPR033699">
    <property type="entry name" value="POLO_box_Plk4_1"/>
</dbReference>
<evidence type="ECO:0000256" key="12">
    <source>
        <dbReference type="ARBA" id="ARBA00030332"/>
    </source>
</evidence>
<dbReference type="OrthoDB" id="10004143at2759"/>
<evidence type="ECO:0000256" key="9">
    <source>
        <dbReference type="ARBA" id="ARBA00022840"/>
    </source>
</evidence>
<feature type="compositionally biased region" description="Polar residues" evidence="16">
    <location>
        <begin position="310"/>
        <end position="325"/>
    </location>
</feature>
<proteinExistence type="predicted"/>
<feature type="region of interest" description="Disordered" evidence="16">
    <location>
        <begin position="418"/>
        <end position="437"/>
    </location>
</feature>
<dbReference type="InterPro" id="IPR000719">
    <property type="entry name" value="Prot_kinase_dom"/>
</dbReference>
<dbReference type="EnsemblMetazoa" id="CLYHEMT014325.1">
    <property type="protein sequence ID" value="CLYHEMP014325.1"/>
    <property type="gene ID" value="CLYHEMG014325"/>
</dbReference>
<dbReference type="EC" id="2.7.11.21" evidence="2"/>
<keyword evidence="7 15" id="KW-0547">Nucleotide-binding</keyword>
<dbReference type="InterPro" id="IPR000959">
    <property type="entry name" value="POLO_box_dom"/>
</dbReference>
<dbReference type="PANTHER" id="PTHR24345">
    <property type="entry name" value="SERINE/THREONINE-PROTEIN KINASE PLK"/>
    <property type="match status" value="1"/>
</dbReference>
<dbReference type="CDD" id="cd13114">
    <property type="entry name" value="POLO_box_Plk4_1"/>
    <property type="match status" value="1"/>
</dbReference>
<keyword evidence="5" id="KW-0723">Serine/threonine-protein kinase</keyword>
<dbReference type="PROSITE" id="PS00107">
    <property type="entry name" value="PROTEIN_KINASE_ATP"/>
    <property type="match status" value="1"/>
</dbReference>
<dbReference type="Gene3D" id="3.30.1120.120">
    <property type="match status" value="1"/>
</dbReference>
<evidence type="ECO:0000259" key="18">
    <source>
        <dbReference type="PROSITE" id="PS50078"/>
    </source>
</evidence>
<dbReference type="PROSITE" id="PS51984">
    <property type="entry name" value="CPB1"/>
    <property type="match status" value="1"/>
</dbReference>
<evidence type="ECO:0000256" key="1">
    <source>
        <dbReference type="ARBA" id="ARBA00004114"/>
    </source>
</evidence>
<feature type="domain" description="POLO box" evidence="18">
    <location>
        <begin position="827"/>
        <end position="904"/>
    </location>
</feature>
<feature type="compositionally biased region" description="Polar residues" evidence="16">
    <location>
        <begin position="460"/>
        <end position="481"/>
    </location>
</feature>
<feature type="region of interest" description="Disordered" evidence="16">
    <location>
        <begin position="310"/>
        <end position="359"/>
    </location>
</feature>
<name>A0A7M6DKV6_9CNID</name>
<feature type="compositionally biased region" description="Polar residues" evidence="16">
    <location>
        <begin position="778"/>
        <end position="790"/>
    </location>
</feature>
<evidence type="ECO:0000256" key="2">
    <source>
        <dbReference type="ARBA" id="ARBA00012424"/>
    </source>
</evidence>
<evidence type="ECO:0000313" key="22">
    <source>
        <dbReference type="Proteomes" id="UP000594262"/>
    </source>
</evidence>
<keyword evidence="22" id="KW-1185">Reference proteome</keyword>
<dbReference type="FunFam" id="3.30.200.20:FF:000042">
    <property type="entry name" value="Aurora kinase A"/>
    <property type="match status" value="1"/>
</dbReference>
<comment type="catalytic activity">
    <reaction evidence="13">
        <text>L-threonyl-[protein] + ATP = O-phospho-L-threonyl-[protein] + ADP + H(+)</text>
        <dbReference type="Rhea" id="RHEA:46608"/>
        <dbReference type="Rhea" id="RHEA-COMP:11060"/>
        <dbReference type="Rhea" id="RHEA-COMP:11605"/>
        <dbReference type="ChEBI" id="CHEBI:15378"/>
        <dbReference type="ChEBI" id="CHEBI:30013"/>
        <dbReference type="ChEBI" id="CHEBI:30616"/>
        <dbReference type="ChEBI" id="CHEBI:61977"/>
        <dbReference type="ChEBI" id="CHEBI:456216"/>
        <dbReference type="EC" id="2.7.11.21"/>
    </reaction>
</comment>
<dbReference type="PROSITE" id="PS50011">
    <property type="entry name" value="PROTEIN_KINASE_DOM"/>
    <property type="match status" value="1"/>
</dbReference>
<accession>A0A7M6DKV6</accession>
<evidence type="ECO:0000259" key="20">
    <source>
        <dbReference type="PROSITE" id="PS51985"/>
    </source>
</evidence>
<evidence type="ECO:0000259" key="17">
    <source>
        <dbReference type="PROSITE" id="PS50011"/>
    </source>
</evidence>
<feature type="binding site" evidence="15">
    <location>
        <position position="46"/>
    </location>
    <ligand>
        <name>ATP</name>
        <dbReference type="ChEBI" id="CHEBI:30616"/>
    </ligand>
</feature>
<keyword evidence="11" id="KW-0206">Cytoskeleton</keyword>
<dbReference type="GeneID" id="136819321"/>
<dbReference type="CDD" id="cd13116">
    <property type="entry name" value="POLO_box_Plk4_3"/>
    <property type="match status" value="1"/>
</dbReference>
<dbReference type="Gene3D" id="1.10.510.10">
    <property type="entry name" value="Transferase(Phosphotransferase) domain 1"/>
    <property type="match status" value="1"/>
</dbReference>
<comment type="catalytic activity">
    <reaction evidence="14">
        <text>L-seryl-[protein] + ATP = O-phospho-L-seryl-[protein] + ADP + H(+)</text>
        <dbReference type="Rhea" id="RHEA:17989"/>
        <dbReference type="Rhea" id="RHEA-COMP:9863"/>
        <dbReference type="Rhea" id="RHEA-COMP:11604"/>
        <dbReference type="ChEBI" id="CHEBI:15378"/>
        <dbReference type="ChEBI" id="CHEBI:29999"/>
        <dbReference type="ChEBI" id="CHEBI:30616"/>
        <dbReference type="ChEBI" id="CHEBI:83421"/>
        <dbReference type="ChEBI" id="CHEBI:456216"/>
        <dbReference type="EC" id="2.7.11.21"/>
    </reaction>
</comment>
<evidence type="ECO:0000256" key="6">
    <source>
        <dbReference type="ARBA" id="ARBA00022679"/>
    </source>
</evidence>
<evidence type="ECO:0000256" key="10">
    <source>
        <dbReference type="ARBA" id="ARBA00022843"/>
    </source>
</evidence>
<dbReference type="GO" id="GO:0005814">
    <property type="term" value="C:centriole"/>
    <property type="evidence" value="ECO:0007669"/>
    <property type="project" value="UniProtKB-SubCell"/>
</dbReference>
<evidence type="ECO:0000256" key="8">
    <source>
        <dbReference type="ARBA" id="ARBA00022777"/>
    </source>
</evidence>
<dbReference type="Pfam" id="PF18409">
    <property type="entry name" value="Plk4_PB2"/>
    <property type="match status" value="1"/>
</dbReference>
<dbReference type="InterPro" id="IPR033698">
    <property type="entry name" value="POLO_box_Plk4_2"/>
</dbReference>
<feature type="region of interest" description="Disordered" evidence="16">
    <location>
        <begin position="778"/>
        <end position="821"/>
    </location>
</feature>
<feature type="domain" description="Cryptic POLO box 2 (CPB2)" evidence="20">
    <location>
        <begin position="614"/>
        <end position="732"/>
    </location>
</feature>
<dbReference type="RefSeq" id="XP_066931669.1">
    <property type="nucleotide sequence ID" value="XM_067075568.1"/>
</dbReference>
<dbReference type="SUPFAM" id="SSF82615">
    <property type="entry name" value="Polo-box domain"/>
    <property type="match status" value="1"/>
</dbReference>
<dbReference type="InterPro" id="IPR047108">
    <property type="entry name" value="Plk4-like_POLO_box_2_sf"/>
</dbReference>
<keyword evidence="8" id="KW-0418">Kinase</keyword>
<evidence type="ECO:0000256" key="14">
    <source>
        <dbReference type="ARBA" id="ARBA00048347"/>
    </source>
</evidence>
<dbReference type="AlphaFoldDB" id="A0A7M6DKV6"/>
<reference evidence="21" key="1">
    <citation type="submission" date="2021-01" db="UniProtKB">
        <authorList>
            <consortium name="EnsemblMetazoa"/>
        </authorList>
    </citation>
    <scope>IDENTIFICATION</scope>
</reference>
<evidence type="ECO:0000256" key="5">
    <source>
        <dbReference type="ARBA" id="ARBA00022527"/>
    </source>
</evidence>
<dbReference type="GO" id="GO:0005634">
    <property type="term" value="C:nucleus"/>
    <property type="evidence" value="ECO:0007669"/>
    <property type="project" value="TreeGrafter"/>
</dbReference>
<feature type="region of interest" description="Disordered" evidence="16">
    <location>
        <begin position="384"/>
        <end position="403"/>
    </location>
</feature>
<keyword evidence="9 15" id="KW-0067">ATP-binding</keyword>
<evidence type="ECO:0000259" key="19">
    <source>
        <dbReference type="PROSITE" id="PS51984"/>
    </source>
</evidence>
<evidence type="ECO:0000256" key="11">
    <source>
        <dbReference type="ARBA" id="ARBA00023212"/>
    </source>
</evidence>
<evidence type="ECO:0000256" key="7">
    <source>
        <dbReference type="ARBA" id="ARBA00022741"/>
    </source>
</evidence>
<organism evidence="21 22">
    <name type="scientific">Clytia hemisphaerica</name>
    <dbReference type="NCBI Taxonomy" id="252671"/>
    <lineage>
        <taxon>Eukaryota</taxon>
        <taxon>Metazoa</taxon>
        <taxon>Cnidaria</taxon>
        <taxon>Hydrozoa</taxon>
        <taxon>Hydroidolina</taxon>
        <taxon>Leptothecata</taxon>
        <taxon>Obeliida</taxon>
        <taxon>Clytiidae</taxon>
        <taxon>Clytia</taxon>
    </lineage>
</organism>
<sequence>MTPIPSYDDGDSIQNYEVMEILGQGAFASAYRAFNRKTGQEVAIKKIDKTKLQRGNMIKRVKNEVEIHCQLKHPSILEMYSFFEDSHYVYLVLELCHNGELQRYLKSSSNGLPEKDARKIILQVVIGLLYLHSHGILHRDLSLGNLLLTKSMDVKIADFGLAAKLNMPSEKHYTMCGTPNYISPEIATRSPHGLESDVWSLGCLLYTLLVGTPPFDTEAVKTTLNKVVLADYVIPEHVSHEARDLIQQLLKKNPNDRITLAGILDHPFMKSTKTKGNYGVGSLDSGVSTLHTTTTANSLNIFSSLSTASSSGNQMNYSESRGQNHLTKHPPSPPVRLRSSNRQNYSPQKSIHQRSHEFRKSLDFQHDENRLVDRSSTNSILSSLRNEKPLFSQPSDSGLDYQGQQRGLDLIGSSYQTSSNVIGSRQPDSNIIGSQQTNSSLIGSRVLREVNGNREFGTVLPNQFQRSHSTSGKENSNPSKSYENKENDRHRSAGSTSSKPDCKINPLNSERLRPIRQRTRNAVVSILENESVVLEFLQKKNGEDLVVEVLIISNDGIKVTQFHPNGRQGVRLSDAPPPIDSSSAVSYAFSALPTKLWKKYQYAEKFVRLVKMKTPKVTYYSDRTKFSLMENDPADFEAVFYDGSKISLSSNTYKLIDSNGTNIKFNDDESSKVLSTPQLDLFQHAKECHSHCKELENAVGKLNTLNSLDEGRTAASYFPLIIGRRPSTSTVTSANEKPSKPPEIKGYVRDVKNATVSSPSAPVSVSVMSYDGTLLSDIKQTTPLRGTKMSQPALPSRPKGPVRASSTSSLDRISEEKKTVDGGGSISVKECFMQGVGWASQLKSGEIQIQYNDGSQMKFHPTLLVVHHTNATGETNRYSKTDALPCHVKTKLAQLPNAIEELSEK</sequence>
<dbReference type="Proteomes" id="UP000594262">
    <property type="component" value="Unplaced"/>
</dbReference>
<feature type="compositionally biased region" description="Polar residues" evidence="16">
    <location>
        <begin position="338"/>
        <end position="350"/>
    </location>
</feature>
<dbReference type="InterPro" id="IPR046437">
    <property type="entry name" value="Ser_Thr-PK_POLO_box_1_sf"/>
</dbReference>
<evidence type="ECO:0000313" key="21">
    <source>
        <dbReference type="EnsemblMetazoa" id="CLYHEMP014325.1"/>
    </source>
</evidence>
<evidence type="ECO:0000256" key="15">
    <source>
        <dbReference type="PROSITE-ProRule" id="PRU10141"/>
    </source>
</evidence>
<dbReference type="InterPro" id="IPR008266">
    <property type="entry name" value="Tyr_kinase_AS"/>
</dbReference>
<dbReference type="GO" id="GO:0005524">
    <property type="term" value="F:ATP binding"/>
    <property type="evidence" value="ECO:0007669"/>
    <property type="project" value="UniProtKB-UniRule"/>
</dbReference>
<dbReference type="FunFam" id="1.10.510.10:FF:000576">
    <property type="entry name" value="Serine/threonine-protein kinase PLK4"/>
    <property type="match status" value="1"/>
</dbReference>
<dbReference type="Pfam" id="PF18190">
    <property type="entry name" value="Plk4_PB1"/>
    <property type="match status" value="1"/>
</dbReference>
<dbReference type="PROSITE" id="PS51985">
    <property type="entry name" value="CPB2"/>
    <property type="match status" value="1"/>
</dbReference>
<dbReference type="PROSITE" id="PS00109">
    <property type="entry name" value="PROTEIN_KINASE_TYR"/>
    <property type="match status" value="1"/>
</dbReference>
<evidence type="ECO:0000256" key="16">
    <source>
        <dbReference type="SAM" id="MobiDB-lite"/>
    </source>
</evidence>
<keyword evidence="10" id="KW-0832">Ubl conjugation</keyword>
<comment type="subcellular location">
    <subcellularLocation>
        <location evidence="1">Cytoplasm</location>
        <location evidence="1">Cytoskeleton</location>
        <location evidence="1">Microtubule organizing center</location>
        <location evidence="1">Centrosome</location>
        <location evidence="1">Centriole</location>
    </subcellularLocation>
</comment>